<dbReference type="InterPro" id="IPR006680">
    <property type="entry name" value="Amidohydro-rel"/>
</dbReference>
<reference evidence="3" key="1">
    <citation type="submission" date="2020-04" db="EMBL/GenBank/DDBJ databases">
        <title>Deep metagenomics examines the oral microbiome during advanced dental caries in children, revealing novel taxa and co-occurrences with host molecules.</title>
        <authorList>
            <person name="Baker J.L."/>
            <person name="Morton J.T."/>
            <person name="Dinis M."/>
            <person name="Alvarez R."/>
            <person name="Tran N.C."/>
            <person name="Knight R."/>
            <person name="Edlund A."/>
        </authorList>
    </citation>
    <scope>NUCLEOTIDE SEQUENCE</scope>
    <source>
        <strain evidence="3">JCVI_23_bin.11</strain>
    </source>
</reference>
<dbReference type="SUPFAM" id="SSF51556">
    <property type="entry name" value="Metallo-dependent hydrolases"/>
    <property type="match status" value="1"/>
</dbReference>
<organism evidence="3 4">
    <name type="scientific">Parvimonas micra</name>
    <dbReference type="NCBI Taxonomy" id="33033"/>
    <lineage>
        <taxon>Bacteria</taxon>
        <taxon>Bacillati</taxon>
        <taxon>Bacillota</taxon>
        <taxon>Tissierellia</taxon>
        <taxon>Tissierellales</taxon>
        <taxon>Peptoniphilaceae</taxon>
        <taxon>Parvimonas</taxon>
    </lineage>
</organism>
<dbReference type="GO" id="GO:0005737">
    <property type="term" value="C:cytoplasm"/>
    <property type="evidence" value="ECO:0007669"/>
    <property type="project" value="TreeGrafter"/>
</dbReference>
<dbReference type="EMBL" id="JABZRE010000006">
    <property type="protein sequence ID" value="MBF1306703.1"/>
    <property type="molecule type" value="Genomic_DNA"/>
</dbReference>
<dbReference type="InterPro" id="IPR032466">
    <property type="entry name" value="Metal_Hydrolase"/>
</dbReference>
<evidence type="ECO:0000313" key="3">
    <source>
        <dbReference type="EMBL" id="MBF1306703.1"/>
    </source>
</evidence>
<dbReference type="RefSeq" id="WP_269754417.1">
    <property type="nucleotide sequence ID" value="NZ_CP101409.1"/>
</dbReference>
<keyword evidence="1" id="KW-0456">Lyase</keyword>
<dbReference type="GO" id="GO:0019748">
    <property type="term" value="P:secondary metabolic process"/>
    <property type="evidence" value="ECO:0007669"/>
    <property type="project" value="TreeGrafter"/>
</dbReference>
<dbReference type="CDD" id="cd01292">
    <property type="entry name" value="metallo-dependent_hydrolases"/>
    <property type="match status" value="1"/>
</dbReference>
<dbReference type="PANTHER" id="PTHR21240:SF28">
    <property type="entry name" value="ISO-OROTATE DECARBOXYLASE (EUROFUNG)"/>
    <property type="match status" value="1"/>
</dbReference>
<evidence type="ECO:0000259" key="2">
    <source>
        <dbReference type="Pfam" id="PF04909"/>
    </source>
</evidence>
<feature type="domain" description="Amidohydrolase-related" evidence="2">
    <location>
        <begin position="10"/>
        <end position="279"/>
    </location>
</feature>
<dbReference type="Gene3D" id="3.20.20.140">
    <property type="entry name" value="Metal-dependent hydrolases"/>
    <property type="match status" value="1"/>
</dbReference>
<dbReference type="AlphaFoldDB" id="A0A930E086"/>
<proteinExistence type="predicted"/>
<comment type="caution">
    <text evidence="3">The sequence shown here is derived from an EMBL/GenBank/DDBJ whole genome shotgun (WGS) entry which is preliminary data.</text>
</comment>
<dbReference type="PANTHER" id="PTHR21240">
    <property type="entry name" value="2-AMINO-3-CARBOXYLMUCONATE-6-SEMIALDEHYDE DECARBOXYLASE"/>
    <property type="match status" value="1"/>
</dbReference>
<sequence length="281" mass="32833">MIDWKQLPKIDAHIHLTPQDVIDANIEYDGVFITNGSIDDYIEIMKKYNIECAFIMPFNDPYVLSMDFTVETSHKNLSKMIKDKNSKFYCFADIDIRKNIKDTIKEIEKVLKLEEFIGIKIHSTNTYYPIDGFYYEKIFEYASKNNILIEIHSYPRDHLSDDVCSPSRIKNILSKYPSLRLSIAHLGGFQYEELIGLNAYFNISAILPDMVNKLGIEKTNRILRSFGVDKLIFASDYPDSRCLKPNEIYDKYFEILEQMDFSQEEAEKICKYNALKMIGKI</sequence>
<name>A0A930E086_9FIRM</name>
<dbReference type="GO" id="GO:0016831">
    <property type="term" value="F:carboxy-lyase activity"/>
    <property type="evidence" value="ECO:0007669"/>
    <property type="project" value="InterPro"/>
</dbReference>
<protein>
    <submittedName>
        <fullName evidence="3">Amidohydrolase family protein</fullName>
    </submittedName>
</protein>
<gene>
    <name evidence="3" type="ORF">HXM94_02780</name>
</gene>
<dbReference type="InterPro" id="IPR032465">
    <property type="entry name" value="ACMSD"/>
</dbReference>
<accession>A0A930E086</accession>
<dbReference type="Pfam" id="PF04909">
    <property type="entry name" value="Amidohydro_2"/>
    <property type="match status" value="1"/>
</dbReference>
<dbReference type="GO" id="GO:0016787">
    <property type="term" value="F:hydrolase activity"/>
    <property type="evidence" value="ECO:0007669"/>
    <property type="project" value="InterPro"/>
</dbReference>
<evidence type="ECO:0000313" key="4">
    <source>
        <dbReference type="Proteomes" id="UP000758611"/>
    </source>
</evidence>
<dbReference type="Proteomes" id="UP000758611">
    <property type="component" value="Unassembled WGS sequence"/>
</dbReference>
<evidence type="ECO:0000256" key="1">
    <source>
        <dbReference type="ARBA" id="ARBA00023239"/>
    </source>
</evidence>